<evidence type="ECO:0000313" key="2">
    <source>
        <dbReference type="Proteomes" id="UP000503093"/>
    </source>
</evidence>
<dbReference type="Proteomes" id="UP000503093">
    <property type="component" value="Segment"/>
</dbReference>
<name>A0A6G6XJZ1_9CAUD</name>
<accession>A0A6G6XJZ1</accession>
<dbReference type="RefSeq" id="YP_010059263.1">
    <property type="nucleotide sequence ID" value="NC_054725.1"/>
</dbReference>
<proteinExistence type="predicted"/>
<dbReference type="EMBL" id="MN908687">
    <property type="protein sequence ID" value="QIG58165.1"/>
    <property type="molecule type" value="Genomic_DNA"/>
</dbReference>
<gene>
    <name evidence="1" type="primary">13</name>
    <name evidence="1" type="ORF">SEA_SKOG_13</name>
</gene>
<protein>
    <submittedName>
        <fullName evidence="1">Uncharacterized protein</fullName>
    </submittedName>
</protein>
<organism evidence="1 2">
    <name type="scientific">Gordonia phage Skog</name>
    <dbReference type="NCBI Taxonomy" id="2704033"/>
    <lineage>
        <taxon>Viruses</taxon>
        <taxon>Duplodnaviria</taxon>
        <taxon>Heunggongvirae</taxon>
        <taxon>Uroviricota</taxon>
        <taxon>Caudoviricetes</taxon>
        <taxon>Skogvirus</taxon>
        <taxon>Skogvirus Skog</taxon>
    </lineage>
</organism>
<reference evidence="1 2" key="1">
    <citation type="submission" date="2020-01" db="EMBL/GenBank/DDBJ databases">
        <authorList>
            <person name="Alvaro L.E."/>
            <person name="Baker K.N."/>
            <person name="Baxter I.S."/>
            <person name="Brown M.R."/>
            <person name="Driscoll K.D."/>
            <person name="Elrubaie J.M."/>
            <person name="Feith S.L."/>
            <person name="Indihar D.F."/>
            <person name="Knoch V.T."/>
            <person name="Koirtyohann K.M."/>
            <person name="Kratz M.A."/>
            <person name="Lear A.H."/>
            <person name="Lindblom K.E."/>
            <person name="Marcus E.R."/>
            <person name="Murphy M.E."/>
            <person name="Sensor R."/>
            <person name="Sherman S.J."/>
            <person name="Swift V.R."/>
            <person name="White K.E."/>
            <person name="Wills S.J."/>
            <person name="Gatt S.M."/>
            <person name="Lohbauer S.A."/>
            <person name="Power T.R."/>
            <person name="Rosales K.A."/>
            <person name="Sisson B.M."/>
            <person name="Isern S."/>
            <person name="Michael S.F."/>
            <person name="Sunnen C.N."/>
            <person name="Garlena R.A."/>
            <person name="Russell D.A."/>
            <person name="Pope W.H."/>
            <person name="Jacobs-Sera D."/>
            <person name="Hatfull G.F."/>
        </authorList>
    </citation>
    <scope>NUCLEOTIDE SEQUENCE [LARGE SCALE GENOMIC DNA]</scope>
</reference>
<evidence type="ECO:0000313" key="1">
    <source>
        <dbReference type="EMBL" id="QIG58165.1"/>
    </source>
</evidence>
<sequence>MSPQYFLDPATGEVHKREEPFVPSPPLVGRLGWVPVVLNPIKERTQ</sequence>
<dbReference type="KEGG" id="vg:64766495"/>
<keyword evidence="2" id="KW-1185">Reference proteome</keyword>
<dbReference type="GeneID" id="64766495"/>